<dbReference type="Proteomes" id="UP000829194">
    <property type="component" value="Chromosome"/>
</dbReference>
<evidence type="ECO:0000259" key="1">
    <source>
        <dbReference type="Pfam" id="PF00561"/>
    </source>
</evidence>
<organism evidence="2 3">
    <name type="scientific">Lysobacter gummosus</name>
    <dbReference type="NCBI Taxonomy" id="262324"/>
    <lineage>
        <taxon>Bacteria</taxon>
        <taxon>Pseudomonadati</taxon>
        <taxon>Pseudomonadota</taxon>
        <taxon>Gammaproteobacteria</taxon>
        <taxon>Lysobacterales</taxon>
        <taxon>Lysobacteraceae</taxon>
        <taxon>Lysobacter</taxon>
    </lineage>
</organism>
<sequence length="279" mass="29944">MTLRIVSSEHVELHTQAFGDPTHPPVLLVMGMMASMLWWPQGLCEALARSGRYVIRYDQRDTGLSTNCPPGEPNYGMLDLAEDVFLIADAYGFDALHLVGMSMGGMVVQRAALAHPERVLSLCLVGTSPLGLDGLPPMDAAYAEHCETGESVNWSDPDAALDYVSRDVAAVASTRHPHDAAAAREFVRGDIARARNFASATNHFVLVDGDDTQFRHVRELKMPVLAIHGSSDPIFPIGHAEALVAAVNGAKLLRVEGGGHDLHPADWAAITEAIVAHTG</sequence>
<gene>
    <name evidence="2" type="ORF">MOV92_24295</name>
</gene>
<protein>
    <submittedName>
        <fullName evidence="2">Alpha/beta fold hydrolase</fullName>
    </submittedName>
</protein>
<keyword evidence="3" id="KW-1185">Reference proteome</keyword>
<feature type="domain" description="AB hydrolase-1" evidence="1">
    <location>
        <begin position="24"/>
        <end position="263"/>
    </location>
</feature>
<dbReference type="RefSeq" id="WP_057945010.1">
    <property type="nucleotide sequence ID" value="NZ_CP011131.1"/>
</dbReference>
<dbReference type="SUPFAM" id="SSF53474">
    <property type="entry name" value="alpha/beta-Hydrolases"/>
    <property type="match status" value="1"/>
</dbReference>
<evidence type="ECO:0000313" key="2">
    <source>
        <dbReference type="EMBL" id="UNP29541.1"/>
    </source>
</evidence>
<dbReference type="Gene3D" id="3.40.50.1820">
    <property type="entry name" value="alpha/beta hydrolase"/>
    <property type="match status" value="1"/>
</dbReference>
<reference evidence="2 3" key="1">
    <citation type="submission" date="2022-03" db="EMBL/GenBank/DDBJ databases">
        <title>Complete genome sequence of Lysobacter capsici VKM B-2533 and Lysobacter gummosus 10.1.1, promising sources of lytic agents.</title>
        <authorList>
            <person name="Tarlachkov S.V."/>
            <person name="Kudryakova I.V."/>
            <person name="Afoshin A.S."/>
            <person name="Leontyevskaya E.A."/>
            <person name="Leontyevskaya N.V."/>
        </authorList>
    </citation>
    <scope>NUCLEOTIDE SEQUENCE [LARGE SCALE GENOMIC DNA]</scope>
    <source>
        <strain evidence="2 3">10.1.1</strain>
    </source>
</reference>
<keyword evidence="2" id="KW-0378">Hydrolase</keyword>
<dbReference type="Pfam" id="PF00561">
    <property type="entry name" value="Abhydrolase_1"/>
    <property type="match status" value="1"/>
</dbReference>
<dbReference type="PANTHER" id="PTHR43433">
    <property type="entry name" value="HYDROLASE, ALPHA/BETA FOLD FAMILY PROTEIN"/>
    <property type="match status" value="1"/>
</dbReference>
<dbReference type="InterPro" id="IPR000073">
    <property type="entry name" value="AB_hydrolase_1"/>
</dbReference>
<dbReference type="EMBL" id="CP093547">
    <property type="protein sequence ID" value="UNP29541.1"/>
    <property type="molecule type" value="Genomic_DNA"/>
</dbReference>
<evidence type="ECO:0000313" key="3">
    <source>
        <dbReference type="Proteomes" id="UP000829194"/>
    </source>
</evidence>
<accession>A0ABY3XEE1</accession>
<proteinExistence type="predicted"/>
<dbReference type="PRINTS" id="PR00111">
    <property type="entry name" value="ABHYDROLASE"/>
</dbReference>
<dbReference type="InterPro" id="IPR050471">
    <property type="entry name" value="AB_hydrolase"/>
</dbReference>
<dbReference type="GO" id="GO:0016787">
    <property type="term" value="F:hydrolase activity"/>
    <property type="evidence" value="ECO:0007669"/>
    <property type="project" value="UniProtKB-KW"/>
</dbReference>
<dbReference type="InterPro" id="IPR029058">
    <property type="entry name" value="AB_hydrolase_fold"/>
</dbReference>
<name>A0ABY3XEE1_9GAMM</name>
<dbReference type="PANTHER" id="PTHR43433:SF5">
    <property type="entry name" value="AB HYDROLASE-1 DOMAIN-CONTAINING PROTEIN"/>
    <property type="match status" value="1"/>
</dbReference>